<reference evidence="2 3" key="1">
    <citation type="journal article" date="2015" name="Sci. Rep.">
        <title>Genome of the facultative scuticociliatosis pathogen Pseudocohnilembus persalinus provides insight into its virulence through horizontal gene transfer.</title>
        <authorList>
            <person name="Xiong J."/>
            <person name="Wang G."/>
            <person name="Cheng J."/>
            <person name="Tian M."/>
            <person name="Pan X."/>
            <person name="Warren A."/>
            <person name="Jiang C."/>
            <person name="Yuan D."/>
            <person name="Miao W."/>
        </authorList>
    </citation>
    <scope>NUCLEOTIDE SEQUENCE [LARGE SCALE GENOMIC DNA]</scope>
    <source>
        <strain evidence="2">36N120E</strain>
    </source>
</reference>
<gene>
    <name evidence="2" type="ORF">PPERSA_04312</name>
</gene>
<feature type="transmembrane region" description="Helical" evidence="1">
    <location>
        <begin position="153"/>
        <end position="180"/>
    </location>
</feature>
<keyword evidence="1" id="KW-0812">Transmembrane</keyword>
<dbReference type="AlphaFoldDB" id="A0A0V0QQL2"/>
<sequence length="468" mass="52727">MYRKVEDEEIDTFGIQNQNTTIISKSGIEKQFPGSEDQNCSLMMNPKVKFFLKVMVPLAIAANLAIFIISTIGYVANLVGNGKISVVTIHDKIFNSLDLWGTATDMWDAGVYLLALSLMFTAGILPYINILIQVICWVLPYKTEKLYIVRERLLVTITILSKWVALNAYFVLLTALAVGVNMELKINLFIKGNLLIQMEILPKYALASLAASLQVFISQWILYIHRSTIEVKNNVEEADKQKNKIGEKSIASKIIIPIFVVIGFACFLIGIILKSIEFTVGGFAGDKMTNLDEKVHNYSAFEIGSKSKETVLNADFNYVIVQITYFIQAIFIPMLFFVAQICLYVFPMTLKMQKFLFNLSEIFFVSGTADVFLFALIGAYSQMGQFIQFMIGPGCDQLGIQNCFAIDIALEMQGTIPLIIGVVLMYLVGFYNILVTQPRIENQEEELGKIYAIKRHGLYEYLNDEKSE</sequence>
<keyword evidence="1" id="KW-0472">Membrane</keyword>
<evidence type="ECO:0000313" key="3">
    <source>
        <dbReference type="Proteomes" id="UP000054937"/>
    </source>
</evidence>
<organism evidence="2 3">
    <name type="scientific">Pseudocohnilembus persalinus</name>
    <name type="common">Ciliate</name>
    <dbReference type="NCBI Taxonomy" id="266149"/>
    <lineage>
        <taxon>Eukaryota</taxon>
        <taxon>Sar</taxon>
        <taxon>Alveolata</taxon>
        <taxon>Ciliophora</taxon>
        <taxon>Intramacronucleata</taxon>
        <taxon>Oligohymenophorea</taxon>
        <taxon>Scuticociliatia</taxon>
        <taxon>Philasterida</taxon>
        <taxon>Pseudocohnilembidae</taxon>
        <taxon>Pseudocohnilembus</taxon>
    </lineage>
</organism>
<evidence type="ECO:0000313" key="2">
    <source>
        <dbReference type="EMBL" id="KRX04497.1"/>
    </source>
</evidence>
<feature type="transmembrane region" description="Helical" evidence="1">
    <location>
        <begin position="250"/>
        <end position="273"/>
    </location>
</feature>
<proteinExistence type="predicted"/>
<accession>A0A0V0QQL2</accession>
<dbReference type="EMBL" id="LDAU01000114">
    <property type="protein sequence ID" value="KRX04497.1"/>
    <property type="molecule type" value="Genomic_DNA"/>
</dbReference>
<feature type="transmembrane region" description="Helical" evidence="1">
    <location>
        <begin position="200"/>
        <end position="223"/>
    </location>
</feature>
<protein>
    <recommendedName>
        <fullName evidence="4">Transmembrane protein</fullName>
    </recommendedName>
</protein>
<feature type="transmembrane region" description="Helical" evidence="1">
    <location>
        <begin position="50"/>
        <end position="76"/>
    </location>
</feature>
<evidence type="ECO:0000256" key="1">
    <source>
        <dbReference type="SAM" id="Phobius"/>
    </source>
</evidence>
<dbReference type="Proteomes" id="UP000054937">
    <property type="component" value="Unassembled WGS sequence"/>
</dbReference>
<evidence type="ECO:0008006" key="4">
    <source>
        <dbReference type="Google" id="ProtNLM"/>
    </source>
</evidence>
<name>A0A0V0QQL2_PSEPJ</name>
<dbReference type="PANTHER" id="PTHR34730:SF1">
    <property type="entry name" value="PARAQUAT-INDUCIBLE PROTEIN A"/>
    <property type="match status" value="1"/>
</dbReference>
<dbReference type="PANTHER" id="PTHR34730">
    <property type="entry name" value="UNNAMED PRODUCT"/>
    <property type="match status" value="1"/>
</dbReference>
<feature type="transmembrane region" description="Helical" evidence="1">
    <location>
        <begin position="111"/>
        <end position="141"/>
    </location>
</feature>
<feature type="transmembrane region" description="Helical" evidence="1">
    <location>
        <begin position="325"/>
        <end position="346"/>
    </location>
</feature>
<feature type="transmembrane region" description="Helical" evidence="1">
    <location>
        <begin position="416"/>
        <end position="434"/>
    </location>
</feature>
<keyword evidence="3" id="KW-1185">Reference proteome</keyword>
<comment type="caution">
    <text evidence="2">The sequence shown here is derived from an EMBL/GenBank/DDBJ whole genome shotgun (WGS) entry which is preliminary data.</text>
</comment>
<feature type="transmembrane region" description="Helical" evidence="1">
    <location>
        <begin position="355"/>
        <end position="380"/>
    </location>
</feature>
<keyword evidence="1" id="KW-1133">Transmembrane helix</keyword>
<dbReference type="InParanoid" id="A0A0V0QQL2"/>